<dbReference type="HAMAP" id="MF_01477">
    <property type="entry name" value="Iojap_RsfS"/>
    <property type="match status" value="1"/>
</dbReference>
<evidence type="ECO:0000313" key="4">
    <source>
        <dbReference type="Proteomes" id="UP000465601"/>
    </source>
</evidence>
<dbReference type="GO" id="GO:0042256">
    <property type="term" value="P:cytosolic ribosome assembly"/>
    <property type="evidence" value="ECO:0007669"/>
    <property type="project" value="UniProtKB-UniRule"/>
</dbReference>
<comment type="caution">
    <text evidence="3">The sequence shown here is derived from an EMBL/GenBank/DDBJ whole genome shotgun (WGS) entry which is preliminary data.</text>
</comment>
<reference evidence="3 4" key="1">
    <citation type="submission" date="2019-10" db="EMBL/GenBank/DDBJ databases">
        <title>Alkaliphilus serpentinus sp. nov. and Alkaliphilus pronyensis sp. nov., two novel anaerobic alkaliphilic species isolated from the serpentinized-hosted hydrothermal field of the Prony Bay (New Caledonia).</title>
        <authorList>
            <person name="Postec A."/>
        </authorList>
    </citation>
    <scope>NUCLEOTIDE SEQUENCE [LARGE SCALE GENOMIC DNA]</scope>
    <source>
        <strain evidence="3 4">LacT</strain>
    </source>
</reference>
<organism evidence="3 4">
    <name type="scientific">Alkaliphilus serpentinus</name>
    <dbReference type="NCBI Taxonomy" id="1482731"/>
    <lineage>
        <taxon>Bacteria</taxon>
        <taxon>Bacillati</taxon>
        <taxon>Bacillota</taxon>
        <taxon>Clostridia</taxon>
        <taxon>Peptostreptococcales</taxon>
        <taxon>Natronincolaceae</taxon>
        <taxon>Alkaliphilus</taxon>
    </lineage>
</organism>
<keyword evidence="2" id="KW-0810">Translation regulation</keyword>
<dbReference type="GO" id="GO:0043023">
    <property type="term" value="F:ribosomal large subunit binding"/>
    <property type="evidence" value="ECO:0007669"/>
    <property type="project" value="TreeGrafter"/>
</dbReference>
<dbReference type="OrthoDB" id="9793681at2"/>
<comment type="subcellular location">
    <subcellularLocation>
        <location evidence="2">Cytoplasm</location>
    </subcellularLocation>
</comment>
<sequence>MENHIYQLVERIVHYIDEKLGEDIKVLDIKEVSSICDYFVIASGSSIRQVKSISDEIEDQLSKLDIFPRHKEGYHAGRWVLMDYGDIVIHIFHEEDRLFYNIERIWKDARNLNIDNIVNNNI</sequence>
<protein>
    <recommendedName>
        <fullName evidence="2">Ribosomal silencing factor RsfS</fullName>
    </recommendedName>
</protein>
<comment type="similarity">
    <text evidence="1 2">Belongs to the Iojap/RsfS family.</text>
</comment>
<keyword evidence="4" id="KW-1185">Reference proteome</keyword>
<dbReference type="EMBL" id="WBZB01000004">
    <property type="protein sequence ID" value="KAB3533114.1"/>
    <property type="molecule type" value="Genomic_DNA"/>
</dbReference>
<dbReference type="PANTHER" id="PTHR21043">
    <property type="entry name" value="IOJAP SUPERFAMILY ORTHOLOG"/>
    <property type="match status" value="1"/>
</dbReference>
<evidence type="ECO:0000256" key="1">
    <source>
        <dbReference type="ARBA" id="ARBA00010574"/>
    </source>
</evidence>
<keyword evidence="2" id="KW-0678">Repressor</keyword>
<dbReference type="Pfam" id="PF02410">
    <property type="entry name" value="RsfS"/>
    <property type="match status" value="1"/>
</dbReference>
<dbReference type="Gene3D" id="3.30.460.10">
    <property type="entry name" value="Beta Polymerase, domain 2"/>
    <property type="match status" value="1"/>
</dbReference>
<dbReference type="GO" id="GO:0017148">
    <property type="term" value="P:negative regulation of translation"/>
    <property type="evidence" value="ECO:0007669"/>
    <property type="project" value="UniProtKB-UniRule"/>
</dbReference>
<dbReference type="GO" id="GO:0005737">
    <property type="term" value="C:cytoplasm"/>
    <property type="evidence" value="ECO:0007669"/>
    <property type="project" value="UniProtKB-SubCell"/>
</dbReference>
<dbReference type="InterPro" id="IPR004394">
    <property type="entry name" value="Iojap/RsfS/C7orf30"/>
</dbReference>
<dbReference type="SUPFAM" id="SSF81301">
    <property type="entry name" value="Nucleotidyltransferase"/>
    <property type="match status" value="1"/>
</dbReference>
<dbReference type="GO" id="GO:0090071">
    <property type="term" value="P:negative regulation of ribosome biogenesis"/>
    <property type="evidence" value="ECO:0007669"/>
    <property type="project" value="UniProtKB-UniRule"/>
</dbReference>
<dbReference type="AlphaFoldDB" id="A0A833MAQ7"/>
<proteinExistence type="inferred from homology"/>
<gene>
    <name evidence="2 3" type="primary">rsfS</name>
    <name evidence="3" type="ORF">F8153_00770</name>
</gene>
<comment type="function">
    <text evidence="2">Functions as a ribosomal silencing factor. Interacts with ribosomal protein uL14 (rplN), blocking formation of intersubunit bridge B8. Prevents association of the 30S and 50S ribosomal subunits and the formation of functional ribosomes, thus repressing translation.</text>
</comment>
<name>A0A833MAQ7_9FIRM</name>
<dbReference type="NCBIfam" id="TIGR00090">
    <property type="entry name" value="rsfS_iojap_ybeB"/>
    <property type="match status" value="1"/>
</dbReference>
<dbReference type="RefSeq" id="WP_151864439.1">
    <property type="nucleotide sequence ID" value="NZ_WBZB01000004.1"/>
</dbReference>
<dbReference type="Proteomes" id="UP000465601">
    <property type="component" value="Unassembled WGS sequence"/>
</dbReference>
<keyword evidence="2" id="KW-0963">Cytoplasm</keyword>
<dbReference type="PANTHER" id="PTHR21043:SF0">
    <property type="entry name" value="MITOCHONDRIAL ASSEMBLY OF RIBOSOMAL LARGE SUBUNIT PROTEIN 1"/>
    <property type="match status" value="1"/>
</dbReference>
<evidence type="ECO:0000313" key="3">
    <source>
        <dbReference type="EMBL" id="KAB3533114.1"/>
    </source>
</evidence>
<dbReference type="InterPro" id="IPR043519">
    <property type="entry name" value="NT_sf"/>
</dbReference>
<comment type="subunit">
    <text evidence="2">Interacts with ribosomal protein uL14 (rplN).</text>
</comment>
<evidence type="ECO:0000256" key="2">
    <source>
        <dbReference type="HAMAP-Rule" id="MF_01477"/>
    </source>
</evidence>
<accession>A0A833MAQ7</accession>